<dbReference type="EMBL" id="JAHVKP010000001">
    <property type="protein sequence ID" value="MBY6219021.1"/>
    <property type="molecule type" value="Genomic_DNA"/>
</dbReference>
<gene>
    <name evidence="1" type="ORF">KUV31_11785</name>
</gene>
<sequence>MPAKKDSEKRKLIGARFDPEDRATVGKFAKEAGISPGAEVEKRVKATLAFDEEGLALIAEIGAEIREIQEGLGGSKPWHKNLKKWSAVTDMLRTGPIMDRNPDSPADDEAVKAAYSTVTDLQDERQAIIDEVAQHGLAWKSEPRSQTGKRGGGILGAFAILDTREGERALLNKLDDGPEKDALIQAHSKVVELDLKVSEAKGAWISLLSNYWDAEAEGRNWNRERQRVKAKAAWDRGEQVDFYRLSGQDPWNLKG</sequence>
<evidence type="ECO:0000313" key="1">
    <source>
        <dbReference type="EMBL" id="MBY6219021.1"/>
    </source>
</evidence>
<organism evidence="1 2">
    <name type="scientific">Qipengyuania aquimaris</name>
    <dbReference type="NCBI Taxonomy" id="255984"/>
    <lineage>
        <taxon>Bacteria</taxon>
        <taxon>Pseudomonadati</taxon>
        <taxon>Pseudomonadota</taxon>
        <taxon>Alphaproteobacteria</taxon>
        <taxon>Sphingomonadales</taxon>
        <taxon>Erythrobacteraceae</taxon>
        <taxon>Qipengyuania</taxon>
    </lineage>
</organism>
<proteinExistence type="predicted"/>
<accession>A0A9Q3S323</accession>
<dbReference type="Proteomes" id="UP000824927">
    <property type="component" value="Unassembled WGS sequence"/>
</dbReference>
<comment type="caution">
    <text evidence="1">The sequence shown here is derived from an EMBL/GenBank/DDBJ whole genome shotgun (WGS) entry which is preliminary data.</text>
</comment>
<evidence type="ECO:0000313" key="2">
    <source>
        <dbReference type="Proteomes" id="UP000824927"/>
    </source>
</evidence>
<dbReference type="AlphaFoldDB" id="A0A9Q3S323"/>
<reference evidence="1" key="1">
    <citation type="submission" date="2021-06" db="EMBL/GenBank/DDBJ databases">
        <title>50 bacteria genomes isolated from Dapeng, Shenzhen, China.</title>
        <authorList>
            <person name="Zheng W."/>
            <person name="Yu S."/>
            <person name="Huang Y."/>
        </authorList>
    </citation>
    <scope>NUCLEOTIDE SEQUENCE</scope>
    <source>
        <strain evidence="1">DP4N28-2</strain>
    </source>
</reference>
<protein>
    <submittedName>
        <fullName evidence="1">DUF4062 domain-containing protein</fullName>
    </submittedName>
</protein>
<name>A0A9Q3S323_9SPHN</name>
<dbReference type="RefSeq" id="WP_222405669.1">
    <property type="nucleotide sequence ID" value="NZ_JAHVKP010000001.1"/>
</dbReference>